<organism evidence="2 3">
    <name type="scientific">Cytobacillus gottheilii</name>
    <dbReference type="NCBI Taxonomy" id="859144"/>
    <lineage>
        <taxon>Bacteria</taxon>
        <taxon>Bacillati</taxon>
        <taxon>Bacillota</taxon>
        <taxon>Bacilli</taxon>
        <taxon>Bacillales</taxon>
        <taxon>Bacillaceae</taxon>
        <taxon>Cytobacillus</taxon>
    </lineage>
</organism>
<feature type="domain" description="HTH cro/C1-type" evidence="1">
    <location>
        <begin position="7"/>
        <end position="57"/>
    </location>
</feature>
<dbReference type="InterPro" id="IPR001387">
    <property type="entry name" value="Cro/C1-type_HTH"/>
</dbReference>
<protein>
    <submittedName>
        <fullName evidence="2">Helix-turn-helix domain-containing protein</fullName>
    </submittedName>
</protein>
<dbReference type="RefSeq" id="WP_214478312.1">
    <property type="nucleotide sequence ID" value="NZ_CP071709.1"/>
</dbReference>
<evidence type="ECO:0000313" key="3">
    <source>
        <dbReference type="Proteomes" id="UP000679247"/>
    </source>
</evidence>
<keyword evidence="3" id="KW-1185">Reference proteome</keyword>
<dbReference type="Pfam" id="PF13443">
    <property type="entry name" value="HTH_26"/>
    <property type="match status" value="1"/>
</dbReference>
<accession>A0ABX8FFZ5</accession>
<dbReference type="EMBL" id="CP071709">
    <property type="protein sequence ID" value="QVY62948.1"/>
    <property type="molecule type" value="Genomic_DNA"/>
</dbReference>
<dbReference type="Proteomes" id="UP000679247">
    <property type="component" value="Chromosome"/>
</dbReference>
<gene>
    <name evidence="2" type="ORF">J1899_07865</name>
</gene>
<name>A0ABX8FFZ5_9BACI</name>
<reference evidence="2 3" key="1">
    <citation type="submission" date="2021-03" db="EMBL/GenBank/DDBJ databases">
        <title>The first data on the complete genome of the tetrodotoxin-producing bacterium.</title>
        <authorList>
            <person name="Melnikova D.I."/>
            <person name="Nijland R."/>
            <person name="Magarlamov T.Y."/>
        </authorList>
    </citation>
    <scope>NUCLEOTIDE SEQUENCE [LARGE SCALE GENOMIC DNA]</scope>
    <source>
        <strain evidence="2 3">1839</strain>
    </source>
</reference>
<sequence>MISYEPLRETLKERNMKISDFRGKILSSKTQTSIANDQPVNLSTIEKLCIELKVPIEKVVRINYK</sequence>
<evidence type="ECO:0000313" key="2">
    <source>
        <dbReference type="EMBL" id="QVY62948.1"/>
    </source>
</evidence>
<proteinExistence type="predicted"/>
<evidence type="ECO:0000259" key="1">
    <source>
        <dbReference type="Pfam" id="PF13443"/>
    </source>
</evidence>